<dbReference type="EMBL" id="UINC01111102">
    <property type="protein sequence ID" value="SVC79065.1"/>
    <property type="molecule type" value="Genomic_DNA"/>
</dbReference>
<accession>A0A382Q291</accession>
<dbReference type="Gene3D" id="2.60.120.260">
    <property type="entry name" value="Galactose-binding domain-like"/>
    <property type="match status" value="1"/>
</dbReference>
<organism evidence="2">
    <name type="scientific">marine metagenome</name>
    <dbReference type="NCBI Taxonomy" id="408172"/>
    <lineage>
        <taxon>unclassified sequences</taxon>
        <taxon>metagenomes</taxon>
        <taxon>ecological metagenomes</taxon>
    </lineage>
</organism>
<evidence type="ECO:0000256" key="1">
    <source>
        <dbReference type="SAM" id="MobiDB-lite"/>
    </source>
</evidence>
<feature type="non-terminal residue" evidence="2">
    <location>
        <position position="1"/>
    </location>
</feature>
<feature type="compositionally biased region" description="Basic and acidic residues" evidence="1">
    <location>
        <begin position="206"/>
        <end position="217"/>
    </location>
</feature>
<evidence type="ECO:0000313" key="2">
    <source>
        <dbReference type="EMBL" id="SVC79065.1"/>
    </source>
</evidence>
<name>A0A382Q291_9ZZZZ</name>
<gene>
    <name evidence="2" type="ORF">METZ01_LOCUS331919</name>
</gene>
<dbReference type="AlphaFoldDB" id="A0A382Q291"/>
<sequence>APGGARLVSKGQKGWRYLDTGKAPSKEWTGTDFDDSKWKVGQAPLGYGEDDVVTELSYGDDEEQKFPAAYFRLKFNVEDPAAARLYAGRIRVDDSAVVYLNGKEIKRLRMGEVEIEAGSYSRVIAGRDSADEAELLFFGVRQGSLVKGENVFSVSVHQGHAASSDLFLDLEFFSISREEYGRLARGAQRTRSADAGRYREQRKVEVKDPADFSKSQEKPLFSGPQPGEKLPSFKATGIRGETEDKELDAIAAAAGKPQLLIFQDDNRVGFRGIYGISGALAKIVEKSEKGLSVQVVFLGDDATELSSILKRIASRLPEVITLGISREGREGPGSYGL</sequence>
<reference evidence="2" key="1">
    <citation type="submission" date="2018-05" db="EMBL/GenBank/DDBJ databases">
        <authorList>
            <person name="Lanie J.A."/>
            <person name="Ng W.-L."/>
            <person name="Kazmierczak K.M."/>
            <person name="Andrzejewski T.M."/>
            <person name="Davidsen T.M."/>
            <person name="Wayne K.J."/>
            <person name="Tettelin H."/>
            <person name="Glass J.I."/>
            <person name="Rusch D."/>
            <person name="Podicherti R."/>
            <person name="Tsui H.-C.T."/>
            <person name="Winkler M.E."/>
        </authorList>
    </citation>
    <scope>NUCLEOTIDE SEQUENCE</scope>
</reference>
<protein>
    <submittedName>
        <fullName evidence="2">Uncharacterized protein</fullName>
    </submittedName>
</protein>
<proteinExistence type="predicted"/>
<feature type="non-terminal residue" evidence="2">
    <location>
        <position position="337"/>
    </location>
</feature>
<feature type="region of interest" description="Disordered" evidence="1">
    <location>
        <begin position="206"/>
        <end position="226"/>
    </location>
</feature>